<evidence type="ECO:0000256" key="1">
    <source>
        <dbReference type="SAM" id="Coils"/>
    </source>
</evidence>
<proteinExistence type="predicted"/>
<keyword evidence="2" id="KW-1133">Transmembrane helix</keyword>
<feature type="transmembrane region" description="Helical" evidence="2">
    <location>
        <begin position="303"/>
        <end position="320"/>
    </location>
</feature>
<protein>
    <submittedName>
        <fullName evidence="3">Uncharacterized protein</fullName>
    </submittedName>
</protein>
<name>A0ABY6UDX5_BIOOC</name>
<organism evidence="3 4">
    <name type="scientific">Bionectria ochroleuca</name>
    <name type="common">Gliocladium roseum</name>
    <dbReference type="NCBI Taxonomy" id="29856"/>
    <lineage>
        <taxon>Eukaryota</taxon>
        <taxon>Fungi</taxon>
        <taxon>Dikarya</taxon>
        <taxon>Ascomycota</taxon>
        <taxon>Pezizomycotina</taxon>
        <taxon>Sordariomycetes</taxon>
        <taxon>Hypocreomycetidae</taxon>
        <taxon>Hypocreales</taxon>
        <taxon>Bionectriaceae</taxon>
        <taxon>Clonostachys</taxon>
    </lineage>
</organism>
<accession>A0ABY6UDX5</accession>
<evidence type="ECO:0000313" key="4">
    <source>
        <dbReference type="Proteomes" id="UP000766486"/>
    </source>
</evidence>
<feature type="coiled-coil region" evidence="1">
    <location>
        <begin position="416"/>
        <end position="450"/>
    </location>
</feature>
<evidence type="ECO:0000256" key="2">
    <source>
        <dbReference type="SAM" id="Phobius"/>
    </source>
</evidence>
<feature type="transmembrane region" description="Helical" evidence="2">
    <location>
        <begin position="398"/>
        <end position="416"/>
    </location>
</feature>
<feature type="transmembrane region" description="Helical" evidence="2">
    <location>
        <begin position="332"/>
        <end position="352"/>
    </location>
</feature>
<evidence type="ECO:0000313" key="3">
    <source>
        <dbReference type="EMBL" id="VUC29195.1"/>
    </source>
</evidence>
<comment type="caution">
    <text evidence="3">The sequence shown here is derived from an EMBL/GenBank/DDBJ whole genome shotgun (WGS) entry which is preliminary data.</text>
</comment>
<keyword evidence="2" id="KW-0812">Transmembrane</keyword>
<sequence length="451" mass="50169">MELELENMGPEAANNTANIGKANPLLEQVHTNEFQRLKAEATRLLSERHANLVGMNAIDILKVIGNLTTLIPATDQEVAELCLSIAYPLLIQQCRSLVKMLASLSTFDGQDRVPDVAWYSQHKTTLGKLSGGFYSCYTWRLAWFNVFNQWKTKAEDSSWLSARIDHMRSQIAGISPIFTSIKGAFSQITIATGISFEEEVRNLEDTLKMFETCFDQCTEKVDELRIQEQAKHFLQFPNPPRAQSWTSGADVSSTGIAQRTSVGKRATIISNQPAVRTMEKLQAKLAQATSLFEPLFQIAKSPVLLILAVAMPFTIYSTYVCETPDDLPVVDSNSWSTLSQCIAGFAGLYVVLRPMFSTSGKDKIRTEFPKVFYTMLVLSLTTSIASVVAYIWSPPASIPLAYVSGLALNIATLLIIKDSGNQIKETNRMNDRLEGEVVDLERELAGYRARR</sequence>
<keyword evidence="2" id="KW-0472">Membrane</keyword>
<gene>
    <name evidence="3" type="ORF">CLO192961_LOCUS252248</name>
</gene>
<reference evidence="3 4" key="1">
    <citation type="submission" date="2019-06" db="EMBL/GenBank/DDBJ databases">
        <authorList>
            <person name="Broberg M."/>
        </authorList>
    </citation>
    <scope>NUCLEOTIDE SEQUENCE [LARGE SCALE GENOMIC DNA]</scope>
</reference>
<keyword evidence="4" id="KW-1185">Reference proteome</keyword>
<dbReference type="Proteomes" id="UP000766486">
    <property type="component" value="Unassembled WGS sequence"/>
</dbReference>
<keyword evidence="1" id="KW-0175">Coiled coil</keyword>
<dbReference type="EMBL" id="CABFNS010000798">
    <property type="protein sequence ID" value="VUC29195.1"/>
    <property type="molecule type" value="Genomic_DNA"/>
</dbReference>
<feature type="transmembrane region" description="Helical" evidence="2">
    <location>
        <begin position="372"/>
        <end position="392"/>
    </location>
</feature>